<sequence length="66" mass="7431">MASTIIIIISSHFSAPLFGLNTYRYPRLHPAAALPRNHRAPTDDRICCRVGLCVRVPWLAELARKC</sequence>
<dbReference type="AlphaFoldDB" id="A0A2M3ZVT7"/>
<dbReference type="EMBL" id="GGFM01011915">
    <property type="protein sequence ID" value="MBW32666.1"/>
    <property type="molecule type" value="Transcribed_RNA"/>
</dbReference>
<proteinExistence type="predicted"/>
<name>A0A2M3ZVT7_9DIPT</name>
<organism evidence="1">
    <name type="scientific">Anopheles braziliensis</name>
    <dbReference type="NCBI Taxonomy" id="58242"/>
    <lineage>
        <taxon>Eukaryota</taxon>
        <taxon>Metazoa</taxon>
        <taxon>Ecdysozoa</taxon>
        <taxon>Arthropoda</taxon>
        <taxon>Hexapoda</taxon>
        <taxon>Insecta</taxon>
        <taxon>Pterygota</taxon>
        <taxon>Neoptera</taxon>
        <taxon>Endopterygota</taxon>
        <taxon>Diptera</taxon>
        <taxon>Nematocera</taxon>
        <taxon>Culicoidea</taxon>
        <taxon>Culicidae</taxon>
        <taxon>Anophelinae</taxon>
        <taxon>Anopheles</taxon>
    </lineage>
</organism>
<evidence type="ECO:0000313" key="1">
    <source>
        <dbReference type="EMBL" id="MBW32666.1"/>
    </source>
</evidence>
<protein>
    <submittedName>
        <fullName evidence="1">Putative secreted peptide</fullName>
    </submittedName>
</protein>
<reference evidence="1" key="1">
    <citation type="submission" date="2018-01" db="EMBL/GenBank/DDBJ databases">
        <title>An insight into the sialome of Amazonian anophelines.</title>
        <authorList>
            <person name="Ribeiro J.M."/>
            <person name="Scarpassa V."/>
            <person name="Calvo E."/>
        </authorList>
    </citation>
    <scope>NUCLEOTIDE SEQUENCE</scope>
    <source>
        <tissue evidence="1">Salivary glands</tissue>
    </source>
</reference>
<accession>A0A2M3ZVT7</accession>